<dbReference type="Proteomes" id="UP000223525">
    <property type="component" value="Unassembled WGS sequence"/>
</dbReference>
<keyword evidence="12 20" id="KW-0547">Nucleotide-binding</keyword>
<comment type="catalytic activity">
    <reaction evidence="1">
        <text>adenosylcob(III)inamide + ATP = adenosylcob(III)inamide phosphate + ADP + H(+)</text>
        <dbReference type="Rhea" id="RHEA:15769"/>
        <dbReference type="ChEBI" id="CHEBI:2480"/>
        <dbReference type="ChEBI" id="CHEBI:15378"/>
        <dbReference type="ChEBI" id="CHEBI:30616"/>
        <dbReference type="ChEBI" id="CHEBI:58502"/>
        <dbReference type="ChEBI" id="CHEBI:456216"/>
        <dbReference type="EC" id="2.7.1.156"/>
    </reaction>
</comment>
<reference evidence="21 29" key="1">
    <citation type="submission" date="2015-11" db="EMBL/GenBank/DDBJ databases">
        <authorList>
            <person name="Kook J.-K."/>
            <person name="Park S.-N."/>
            <person name="Lim Y.K."/>
            <person name="Jo E."/>
        </authorList>
    </citation>
    <scope>NUCLEOTIDE SEQUENCE [LARGE SCALE GENOMIC DNA]</scope>
    <source>
        <strain evidence="21 29">ChDC F306</strain>
    </source>
</reference>
<evidence type="ECO:0000256" key="3">
    <source>
        <dbReference type="ARBA" id="ARBA00001522"/>
    </source>
</evidence>
<evidence type="ECO:0000313" key="21">
    <source>
        <dbReference type="EMBL" id="ALM93708.1"/>
    </source>
</evidence>
<dbReference type="Proteomes" id="UP000221504">
    <property type="component" value="Unassembled WGS sequence"/>
</dbReference>
<evidence type="ECO:0000256" key="18">
    <source>
        <dbReference type="ARBA" id="ARBA00073706"/>
    </source>
</evidence>
<accession>A0A0D6G7P2</accession>
<feature type="active site" description="GMP-histidine intermediate" evidence="19">
    <location>
        <position position="51"/>
    </location>
</feature>
<dbReference type="GO" id="GO:0005524">
    <property type="term" value="F:ATP binding"/>
    <property type="evidence" value="ECO:0007669"/>
    <property type="project" value="UniProtKB-KW"/>
</dbReference>
<dbReference type="InterPro" id="IPR003203">
    <property type="entry name" value="CobU/CobP"/>
</dbReference>
<dbReference type="PANTHER" id="PTHR34848:SF1">
    <property type="entry name" value="BIFUNCTIONAL ADENOSYLCOBALAMIN BIOSYNTHESIS PROTEIN COBU"/>
    <property type="match status" value="1"/>
</dbReference>
<dbReference type="Proteomes" id="UP000224507">
    <property type="component" value="Unassembled WGS sequence"/>
</dbReference>
<evidence type="ECO:0000313" key="22">
    <source>
        <dbReference type="EMBL" id="ASC02718.1"/>
    </source>
</evidence>
<evidence type="ECO:0000256" key="12">
    <source>
        <dbReference type="ARBA" id="ARBA00022741"/>
    </source>
</evidence>
<dbReference type="FunFam" id="3.40.50.300:FF:000632">
    <property type="entry name" value="Bifunctional adenosylcobalamin biosynthesis protein"/>
    <property type="match status" value="1"/>
</dbReference>
<evidence type="ECO:0000313" key="28">
    <source>
        <dbReference type="EMBL" id="PHI13897.1"/>
    </source>
</evidence>
<reference evidence="25 35" key="6">
    <citation type="submission" date="2017-06" db="EMBL/GenBank/DDBJ databases">
        <title>Draft genome sequence of Fusobacterium nucleatum subsp. polymorphum KCOM 1271 (=ChDC F305).</title>
        <authorList>
            <person name="Kook J.-K."/>
            <person name="Park S.-N."/>
            <person name="Lim Y.K."/>
            <person name="Roh H."/>
        </authorList>
    </citation>
    <scope>NUCLEOTIDE SEQUENCE [LARGE SCALE GENOMIC DNA]</scope>
    <source>
        <strain evidence="25">KCOM 1271</strain>
        <strain evidence="35">KCOM 1271 (ChDC F305)</strain>
    </source>
</reference>
<dbReference type="EMBL" id="CP013121">
    <property type="protein sequence ID" value="ALM93708.1"/>
    <property type="molecule type" value="Genomic_DNA"/>
</dbReference>
<reference evidence="26 32" key="5">
    <citation type="submission" date="2017-06" db="EMBL/GenBank/DDBJ databases">
        <title>Draft genome sequence of Fusobacterium nucleatum subsp. polymorphum KCOM 1267 (=ChDC F290).</title>
        <authorList>
            <person name="Kook J.-K."/>
            <person name="Park S.-N."/>
            <person name="Lim Y.K."/>
            <person name="Roh H."/>
        </authorList>
    </citation>
    <scope>NUCLEOTIDE SEQUENCE [LARGE SCALE GENOMIC DNA]</scope>
    <source>
        <strain evidence="26">KCOM 1267</strain>
        <strain evidence="32">KCOM 1267(ChDC F290)</strain>
    </source>
</reference>
<comment type="similarity">
    <text evidence="7">Belongs to the CobU/CobP family.</text>
</comment>
<dbReference type="AlphaFoldDB" id="A0A0D6G7P2"/>
<dbReference type="GO" id="GO:0008820">
    <property type="term" value="F:cobinamide phosphate guanylyltransferase activity"/>
    <property type="evidence" value="ECO:0007669"/>
    <property type="project" value="UniProtKB-EC"/>
</dbReference>
<evidence type="ECO:0000256" key="20">
    <source>
        <dbReference type="PIRSR" id="PIRSR006135-2"/>
    </source>
</evidence>
<evidence type="ECO:0000256" key="7">
    <source>
        <dbReference type="ARBA" id="ARBA00007490"/>
    </source>
</evidence>
<name>A0A0D6G7P2_FUSNP</name>
<reference evidence="28 33" key="8">
    <citation type="submission" date="2017-06" db="EMBL/GenBank/DDBJ databases">
        <title>Draft genome sequence of Fusobacterium nucleatum subsp. polymorphum KCOM 1330 (=ChDC F330).</title>
        <authorList>
            <person name="Kook J.-K."/>
            <person name="Park S.-N."/>
            <person name="Lim Y.K."/>
            <person name="Roh H."/>
        </authorList>
    </citation>
    <scope>NUCLEOTIDE SEQUENCE [LARGE SCALE GENOMIC DNA]</scope>
    <source>
        <strain evidence="28">KCOM 1330</strain>
        <strain evidence="33">KCOM 1330 (ChDC F330)</strain>
    </source>
</reference>
<evidence type="ECO:0000256" key="19">
    <source>
        <dbReference type="PIRSR" id="PIRSR006135-1"/>
    </source>
</evidence>
<organism evidence="25 35">
    <name type="scientific">Fusobacterium nucleatum subsp. polymorphum</name>
    <name type="common">Fusobacterium polymorphum</name>
    <dbReference type="NCBI Taxonomy" id="76857"/>
    <lineage>
        <taxon>Bacteria</taxon>
        <taxon>Fusobacteriati</taxon>
        <taxon>Fusobacteriota</taxon>
        <taxon>Fusobacteriia</taxon>
        <taxon>Fusobacteriales</taxon>
        <taxon>Fusobacteriaceae</taxon>
        <taxon>Fusobacterium</taxon>
    </lineage>
</organism>
<comment type="catalytic activity">
    <reaction evidence="2">
        <text>adenosylcob(III)inamide phosphate + GTP + H(+) = adenosylcob(III)inamide-GDP + diphosphate</text>
        <dbReference type="Rhea" id="RHEA:22712"/>
        <dbReference type="ChEBI" id="CHEBI:15378"/>
        <dbReference type="ChEBI" id="CHEBI:33019"/>
        <dbReference type="ChEBI" id="CHEBI:37565"/>
        <dbReference type="ChEBI" id="CHEBI:58502"/>
        <dbReference type="ChEBI" id="CHEBI:60487"/>
        <dbReference type="EC" id="2.7.7.62"/>
    </reaction>
</comment>
<evidence type="ECO:0000256" key="6">
    <source>
        <dbReference type="ARBA" id="ARBA00005159"/>
    </source>
</evidence>
<evidence type="ECO:0000256" key="11">
    <source>
        <dbReference type="ARBA" id="ARBA00022679"/>
    </source>
</evidence>
<dbReference type="NCBIfam" id="NF004469">
    <property type="entry name" value="PRK05800.1"/>
    <property type="match status" value="1"/>
</dbReference>
<evidence type="ECO:0000256" key="14">
    <source>
        <dbReference type="ARBA" id="ARBA00022840"/>
    </source>
</evidence>
<evidence type="ECO:0000256" key="9">
    <source>
        <dbReference type="ARBA" id="ARBA00012523"/>
    </source>
</evidence>
<evidence type="ECO:0000313" key="29">
    <source>
        <dbReference type="Proteomes" id="UP000067061"/>
    </source>
</evidence>
<feature type="binding site" evidence="20">
    <location>
        <begin position="9"/>
        <end position="16"/>
    </location>
    <ligand>
        <name>GTP</name>
        <dbReference type="ChEBI" id="CHEBI:37565"/>
    </ligand>
</feature>
<dbReference type="GeneID" id="45635092"/>
<dbReference type="EC" id="2.7.7.62" evidence="9"/>
<evidence type="ECO:0000313" key="31">
    <source>
        <dbReference type="Proteomes" id="UP000197470"/>
    </source>
</evidence>
<dbReference type="RefSeq" id="WP_005897052.1">
    <property type="nucleotide sequence ID" value="NZ_CP013121.1"/>
</dbReference>
<evidence type="ECO:0000256" key="2">
    <source>
        <dbReference type="ARBA" id="ARBA00000711"/>
    </source>
</evidence>
<dbReference type="EMBL" id="NIRM01000002">
    <property type="protein sequence ID" value="PHI08248.1"/>
    <property type="molecule type" value="Genomic_DNA"/>
</dbReference>
<keyword evidence="13 25" id="KW-0418">Kinase</keyword>
<feature type="binding site" evidence="20">
    <location>
        <position position="63"/>
    </location>
    <ligand>
        <name>GTP</name>
        <dbReference type="ChEBI" id="CHEBI:37565"/>
    </ligand>
</feature>
<reference evidence="27 36" key="7">
    <citation type="submission" date="2017-06" db="EMBL/GenBank/DDBJ databases">
        <title>Draft genome sequence of Fusobacterium nucleatum subsp. polymorphum KCOM 1274 (=ChDC F309).</title>
        <authorList>
            <person name="Kook J.-K."/>
            <person name="Park S.-N."/>
            <person name="Lim Y.K."/>
            <person name="Roh H."/>
        </authorList>
    </citation>
    <scope>NUCLEOTIDE SEQUENCE [LARGE SCALE GENOMIC DNA]</scope>
    <source>
        <strain evidence="27">KCOM 1274</strain>
        <strain evidence="36">KCOM 1274 (ChDC F309)</strain>
    </source>
</reference>
<reference evidence="24 34" key="3">
    <citation type="submission" date="2017-06" db="EMBL/GenBank/DDBJ databases">
        <title>Draft genome sequence of Fusobacterium nucleatum subsp. polymorphum KCOM 1248 (=ChDC F113).</title>
        <authorList>
            <person name="Kook J.-K."/>
            <person name="Park S.-N."/>
            <person name="Lim Y.K."/>
            <person name="Roh H."/>
        </authorList>
    </citation>
    <scope>NUCLEOTIDE SEQUENCE [LARGE SCALE GENOMIC DNA]</scope>
    <source>
        <strain evidence="24">KCOM 1248</strain>
        <strain evidence="34">KCOM 1248 (ChDC F113)</strain>
    </source>
</reference>
<reference evidence="22 30" key="4">
    <citation type="submission" date="2017-06" db="EMBL/GenBank/DDBJ databases">
        <title>Draft genome sequence of Fusobacterium nucleatum subsp. polymorphum KCOM 1260 (=ChDC F218).</title>
        <authorList>
            <person name="Kook J.-K."/>
            <person name="Park S.-N."/>
            <person name="Lim Y.K."/>
            <person name="Roh H."/>
        </authorList>
    </citation>
    <scope>NUCLEOTIDE SEQUENCE [LARGE SCALE GENOMIC DNA]</scope>
    <source>
        <strain evidence="22">KCOM 1260</strain>
        <strain evidence="30">KCOM 1260 (ChDC F218)</strain>
    </source>
</reference>
<evidence type="ECO:0000256" key="1">
    <source>
        <dbReference type="ARBA" id="ARBA00000312"/>
    </source>
</evidence>
<dbReference type="EMBL" id="CP021934">
    <property type="protein sequence ID" value="ASC02718.1"/>
    <property type="molecule type" value="Genomic_DNA"/>
</dbReference>
<comment type="pathway">
    <text evidence="5">Cofactor biosynthesis; adenosylcobalamin biosynthesis; adenosylcobalamin from cob(II)yrinate a,c-diamide: step 6/7.</text>
</comment>
<dbReference type="PIRSF" id="PIRSF006135">
    <property type="entry name" value="CobU"/>
    <property type="match status" value="1"/>
</dbReference>
<dbReference type="SUPFAM" id="SSF52540">
    <property type="entry name" value="P-loop containing nucleoside triphosphate hydrolases"/>
    <property type="match status" value="1"/>
</dbReference>
<dbReference type="EC" id="2.7.1.156" evidence="8"/>
<feature type="binding site" evidence="20">
    <location>
        <begin position="35"/>
        <end position="37"/>
    </location>
    <ligand>
        <name>GTP</name>
        <dbReference type="ChEBI" id="CHEBI:37565"/>
    </ligand>
</feature>
<dbReference type="EMBL" id="NIRN01000001">
    <property type="protein sequence ID" value="PHI06403.1"/>
    <property type="molecule type" value="Genomic_DNA"/>
</dbReference>
<dbReference type="Proteomes" id="UP000221852">
    <property type="component" value="Unassembled WGS sequence"/>
</dbReference>
<dbReference type="Gene3D" id="3.40.50.300">
    <property type="entry name" value="P-loop containing nucleotide triphosphate hydrolases"/>
    <property type="match status" value="1"/>
</dbReference>
<evidence type="ECO:0000313" key="25">
    <source>
        <dbReference type="EMBL" id="PHI06403.1"/>
    </source>
</evidence>
<dbReference type="GO" id="GO:0009236">
    <property type="term" value="P:cobalamin biosynthetic process"/>
    <property type="evidence" value="ECO:0007669"/>
    <property type="project" value="UniProtKB-UniPathway"/>
</dbReference>
<evidence type="ECO:0000313" key="26">
    <source>
        <dbReference type="EMBL" id="PHI08248.1"/>
    </source>
</evidence>
<evidence type="ECO:0000256" key="4">
    <source>
        <dbReference type="ARBA" id="ARBA00003889"/>
    </source>
</evidence>
<sequence>MGKIIFFTGGSRSGKSKFAEEYIYESHYKNKIYFATAIAFDEEMQDRIERHVKRRGNTWKTVEGYKNLVSLIKNDIDEADVILFDCVTNFVSNYMIMDREIDWDNVDLSLVHEIEDKIEEETINFLEFVKSKKCDCVFVTNEIGSGLVPDYPLGRYFRDICGRINQLIAKNSDEAYLAVSGIKVKIK</sequence>
<evidence type="ECO:0000313" key="23">
    <source>
        <dbReference type="EMBL" id="OWP24907.1"/>
    </source>
</evidence>
<dbReference type="KEGG" id="fpol:ERS445057_01314"/>
<evidence type="ECO:0000256" key="17">
    <source>
        <dbReference type="ARBA" id="ARBA00030571"/>
    </source>
</evidence>
<evidence type="ECO:0000256" key="10">
    <source>
        <dbReference type="ARBA" id="ARBA00022573"/>
    </source>
</evidence>
<comment type="catalytic activity">
    <reaction evidence="3">
        <text>adenosylcob(III)inamide + GTP = adenosylcob(III)inamide phosphate + GDP + H(+)</text>
        <dbReference type="Rhea" id="RHEA:15765"/>
        <dbReference type="ChEBI" id="CHEBI:2480"/>
        <dbReference type="ChEBI" id="CHEBI:15378"/>
        <dbReference type="ChEBI" id="CHEBI:37565"/>
        <dbReference type="ChEBI" id="CHEBI:58189"/>
        <dbReference type="ChEBI" id="CHEBI:58502"/>
        <dbReference type="EC" id="2.7.1.156"/>
    </reaction>
</comment>
<keyword evidence="11 25" id="KW-0808">Transferase</keyword>
<dbReference type="Proteomes" id="UP000224182">
    <property type="component" value="Unassembled WGS sequence"/>
</dbReference>
<evidence type="ECO:0000313" key="33">
    <source>
        <dbReference type="Proteomes" id="UP000221852"/>
    </source>
</evidence>
<evidence type="ECO:0000313" key="30">
    <source>
        <dbReference type="Proteomes" id="UP000196759"/>
    </source>
</evidence>
<evidence type="ECO:0000313" key="34">
    <source>
        <dbReference type="Proteomes" id="UP000223525"/>
    </source>
</evidence>
<keyword evidence="15 20" id="KW-0342">GTP-binding</keyword>
<evidence type="ECO:0000256" key="5">
    <source>
        <dbReference type="ARBA" id="ARBA00004692"/>
    </source>
</evidence>
<dbReference type="Proteomes" id="UP000067061">
    <property type="component" value="Chromosome"/>
</dbReference>
<dbReference type="Proteomes" id="UP000197470">
    <property type="component" value="Unassembled WGS sequence"/>
</dbReference>
<keyword evidence="10" id="KW-0169">Cobalamin biosynthesis</keyword>
<gene>
    <name evidence="24" type="ORF">CA836_11985</name>
    <name evidence="23" type="ORF">CA839_02575</name>
    <name evidence="22" type="ORF">CBG50_04980</name>
    <name evidence="26" type="ORF">CBG52_08715</name>
    <name evidence="25" type="ORF">CBG54_04890</name>
    <name evidence="27" type="ORF">CBG56_09630</name>
    <name evidence="28" type="ORF">CBG59_09525</name>
    <name evidence="21" type="ORF">RO02_03455</name>
</gene>
<evidence type="ECO:0000313" key="32">
    <source>
        <dbReference type="Proteomes" id="UP000221504"/>
    </source>
</evidence>
<dbReference type="Proteomes" id="UP000196759">
    <property type="component" value="Chromosome"/>
</dbReference>
<evidence type="ECO:0000256" key="8">
    <source>
        <dbReference type="ARBA" id="ARBA00012016"/>
    </source>
</evidence>
<proteinExistence type="inferred from homology"/>
<evidence type="ECO:0000313" key="24">
    <source>
        <dbReference type="EMBL" id="PHI03159.1"/>
    </source>
</evidence>
<dbReference type="EMBL" id="NIRK01000001">
    <property type="protein sequence ID" value="PHI03159.1"/>
    <property type="molecule type" value="Genomic_DNA"/>
</dbReference>
<dbReference type="PANTHER" id="PTHR34848">
    <property type="match status" value="1"/>
</dbReference>
<comment type="function">
    <text evidence="4">Catalyzes ATP-dependent phosphorylation of adenosylcobinamide and addition of GMP to adenosylcobinamide phosphate.</text>
</comment>
<protein>
    <recommendedName>
        <fullName evidence="18">Bifunctional adenosylcobalamin biosynthesis protein CobU</fullName>
        <ecNumber evidence="8">2.7.1.156</ecNumber>
        <ecNumber evidence="9">2.7.7.62</ecNumber>
    </recommendedName>
    <alternativeName>
        <fullName evidence="16">Adenosylcobinamide kinase</fullName>
    </alternativeName>
    <alternativeName>
        <fullName evidence="17">Adenosylcobinamide-phosphate guanylyltransferase</fullName>
    </alternativeName>
</protein>
<keyword evidence="30" id="KW-1185">Reference proteome</keyword>
<evidence type="ECO:0000256" key="15">
    <source>
        <dbReference type="ARBA" id="ARBA00023134"/>
    </source>
</evidence>
<comment type="pathway">
    <text evidence="6">Cofactor biosynthesis; adenosylcobalamin biosynthesis; adenosylcobalamin from cob(II)yrinate a,c-diamide: step 5/7.</text>
</comment>
<dbReference type="UniPathway" id="UPA00148">
    <property type="reaction ID" value="UER00236"/>
</dbReference>
<dbReference type="CDD" id="cd00544">
    <property type="entry name" value="CobU"/>
    <property type="match status" value="1"/>
</dbReference>
<evidence type="ECO:0000256" key="16">
    <source>
        <dbReference type="ARBA" id="ARBA00029570"/>
    </source>
</evidence>
<dbReference type="EMBL" id="NIRO01000014">
    <property type="protein sequence ID" value="PHI11490.1"/>
    <property type="molecule type" value="Genomic_DNA"/>
</dbReference>
<dbReference type="GO" id="GO:0043752">
    <property type="term" value="F:adenosylcobinamide kinase activity"/>
    <property type="evidence" value="ECO:0007669"/>
    <property type="project" value="UniProtKB-EC"/>
</dbReference>
<reference evidence="23 31" key="2">
    <citation type="submission" date="2017-05" db="EMBL/GenBank/DDBJ databases">
        <title>Genome sequencing of Fusobacterium nucleatum subsp. polymorphum KCOM 1001 (=ChDC F119).</title>
        <authorList>
            <person name="Kook J.-K."/>
            <person name="Park S.-N."/>
            <person name="Lim Y.K."/>
            <person name="Roh H."/>
        </authorList>
    </citation>
    <scope>NUCLEOTIDE SEQUENCE [LARGE SCALE GENOMIC DNA]</scope>
    <source>
        <strain evidence="23 31">KCOM 1001</strain>
    </source>
</reference>
<dbReference type="EMBL" id="NHRT01000001">
    <property type="protein sequence ID" value="OWP24907.1"/>
    <property type="molecule type" value="Genomic_DNA"/>
</dbReference>
<evidence type="ECO:0000313" key="35">
    <source>
        <dbReference type="Proteomes" id="UP000224182"/>
    </source>
</evidence>
<dbReference type="InterPro" id="IPR027417">
    <property type="entry name" value="P-loop_NTPase"/>
</dbReference>
<evidence type="ECO:0000313" key="27">
    <source>
        <dbReference type="EMBL" id="PHI11490.1"/>
    </source>
</evidence>
<evidence type="ECO:0000313" key="36">
    <source>
        <dbReference type="Proteomes" id="UP000224507"/>
    </source>
</evidence>
<dbReference type="EMBL" id="NIRQ01000001">
    <property type="protein sequence ID" value="PHI13897.1"/>
    <property type="molecule type" value="Genomic_DNA"/>
</dbReference>
<dbReference type="GO" id="GO:0005525">
    <property type="term" value="F:GTP binding"/>
    <property type="evidence" value="ECO:0007669"/>
    <property type="project" value="UniProtKB-KW"/>
</dbReference>
<feature type="binding site" evidence="20">
    <location>
        <position position="85"/>
    </location>
    <ligand>
        <name>GTP</name>
        <dbReference type="ChEBI" id="CHEBI:37565"/>
    </ligand>
</feature>
<evidence type="ECO:0000256" key="13">
    <source>
        <dbReference type="ARBA" id="ARBA00022777"/>
    </source>
</evidence>
<keyword evidence="14" id="KW-0067">ATP-binding</keyword>
<dbReference type="Pfam" id="PF02283">
    <property type="entry name" value="CobU"/>
    <property type="match status" value="1"/>
</dbReference>